<keyword evidence="2" id="KW-1185">Reference proteome</keyword>
<reference evidence="1 2" key="1">
    <citation type="journal article" date="2018" name="MBio">
        <title>Comparative Genomics Reveals the Core Gene Toolbox for the Fungus-Insect Symbiosis.</title>
        <authorList>
            <person name="Wang Y."/>
            <person name="Stata M."/>
            <person name="Wang W."/>
            <person name="Stajich J.E."/>
            <person name="White M.M."/>
            <person name="Moncalvo J.M."/>
        </authorList>
    </citation>
    <scope>NUCLEOTIDE SEQUENCE [LARGE SCALE GENOMIC DNA]</scope>
    <source>
        <strain evidence="1 2">SWE-8-4</strain>
    </source>
</reference>
<comment type="caution">
    <text evidence="1">The sequence shown here is derived from an EMBL/GenBank/DDBJ whole genome shotgun (WGS) entry which is preliminary data.</text>
</comment>
<protein>
    <submittedName>
        <fullName evidence="1">Uncharacterized protein</fullName>
    </submittedName>
</protein>
<evidence type="ECO:0000313" key="2">
    <source>
        <dbReference type="Proteomes" id="UP000245383"/>
    </source>
</evidence>
<gene>
    <name evidence="1" type="ORF">BB561_000697</name>
</gene>
<proteinExistence type="predicted"/>
<evidence type="ECO:0000313" key="1">
    <source>
        <dbReference type="EMBL" id="PVU97192.1"/>
    </source>
</evidence>
<dbReference type="AlphaFoldDB" id="A0A2T9YXW7"/>
<sequence>MFSLKKFIRQNVKEQDFLKTKKDQVPQSVYTNVLLFIDPTVEYLRVCTKNNRQADGNRSHTPQNSEIIATIPFWKENTGSINKKDEQNPKIVYSDKVVGCRVSQCKLYQSNGNIEKKNYHHNQYLHSSAYQPNSRGSSATFENRIVDSGDVNGVTVVMNFVFQKKEDILVFVKMLEGQTSLNFITSQSQHHCGVLEKSSSIYNERFTNSQMQSQILRPDQYDIDKDDLNLSQKNSINHSQTYYNDYGFTNSQIENIDSQENFFQISNKIPSWNQSEHTNEANLKNSLAKTQTQFFKDKMIDIESNSNFSIKKHNNSNNLKCINNKLTAENYNLSKLDFTTENIEENSTELQLQEYISIYLNNSEFIELVEKIENCFETN</sequence>
<dbReference type="OrthoDB" id="5615742at2759"/>
<accession>A0A2T9YXW7</accession>
<dbReference type="EMBL" id="MBFR01000016">
    <property type="protein sequence ID" value="PVU97192.1"/>
    <property type="molecule type" value="Genomic_DNA"/>
</dbReference>
<dbReference type="Proteomes" id="UP000245383">
    <property type="component" value="Unassembled WGS sequence"/>
</dbReference>
<name>A0A2T9YXW7_9FUNG</name>
<organism evidence="1 2">
    <name type="scientific">Smittium simulii</name>
    <dbReference type="NCBI Taxonomy" id="133385"/>
    <lineage>
        <taxon>Eukaryota</taxon>
        <taxon>Fungi</taxon>
        <taxon>Fungi incertae sedis</taxon>
        <taxon>Zoopagomycota</taxon>
        <taxon>Kickxellomycotina</taxon>
        <taxon>Harpellomycetes</taxon>
        <taxon>Harpellales</taxon>
        <taxon>Legeriomycetaceae</taxon>
        <taxon>Smittium</taxon>
    </lineage>
</organism>